<organism evidence="1 2">
    <name type="scientific">Penicillium angulare</name>
    <dbReference type="NCBI Taxonomy" id="116970"/>
    <lineage>
        <taxon>Eukaryota</taxon>
        <taxon>Fungi</taxon>
        <taxon>Dikarya</taxon>
        <taxon>Ascomycota</taxon>
        <taxon>Pezizomycotina</taxon>
        <taxon>Eurotiomycetes</taxon>
        <taxon>Eurotiomycetidae</taxon>
        <taxon>Eurotiales</taxon>
        <taxon>Aspergillaceae</taxon>
        <taxon>Penicillium</taxon>
    </lineage>
</organism>
<reference evidence="1" key="2">
    <citation type="journal article" date="2023" name="IMA Fungus">
        <title>Comparative genomic study of the Penicillium genus elucidates a diverse pangenome and 15 lateral gene transfer events.</title>
        <authorList>
            <person name="Petersen C."/>
            <person name="Sorensen T."/>
            <person name="Nielsen M.R."/>
            <person name="Sondergaard T.E."/>
            <person name="Sorensen J.L."/>
            <person name="Fitzpatrick D.A."/>
            <person name="Frisvad J.C."/>
            <person name="Nielsen K.L."/>
        </authorList>
    </citation>
    <scope>NUCLEOTIDE SEQUENCE</scope>
    <source>
        <strain evidence="1">IBT 30069</strain>
    </source>
</reference>
<gene>
    <name evidence="1" type="ORF">N7456_000677</name>
</gene>
<dbReference type="PANTHER" id="PTHR42085">
    <property type="entry name" value="F-BOX DOMAIN-CONTAINING PROTEIN"/>
    <property type="match status" value="1"/>
</dbReference>
<dbReference type="InterPro" id="IPR038883">
    <property type="entry name" value="AN11006-like"/>
</dbReference>
<dbReference type="AlphaFoldDB" id="A0A9W9KSG6"/>
<proteinExistence type="predicted"/>
<sequence>MAKDFLDLPYEIRCEIYSYLLVSDKTIKLNWHLFDYKLALSTNILRTCSTISLEARSFLYGKNHYSVTWSPWASLVKIFLDKIGKTNTSFLKQIHIEMIALSAITSTDIPAGWFDRDVGDIKAIIELCPGLKMIEIQLGGMDNLRPKGLESKHQFYLDLKPSKPPTNNV</sequence>
<name>A0A9W9KSG6_9EURO</name>
<dbReference type="PANTHER" id="PTHR42085:SF1">
    <property type="entry name" value="F-BOX DOMAIN-CONTAINING PROTEIN"/>
    <property type="match status" value="1"/>
</dbReference>
<comment type="caution">
    <text evidence="1">The sequence shown here is derived from an EMBL/GenBank/DDBJ whole genome shotgun (WGS) entry which is preliminary data.</text>
</comment>
<reference evidence="1" key="1">
    <citation type="submission" date="2022-11" db="EMBL/GenBank/DDBJ databases">
        <authorList>
            <person name="Petersen C."/>
        </authorList>
    </citation>
    <scope>NUCLEOTIDE SEQUENCE</scope>
    <source>
        <strain evidence="1">IBT 30069</strain>
    </source>
</reference>
<dbReference type="EMBL" id="JAPQKH010000001">
    <property type="protein sequence ID" value="KAJ5116329.1"/>
    <property type="molecule type" value="Genomic_DNA"/>
</dbReference>
<keyword evidence="2" id="KW-1185">Reference proteome</keyword>
<dbReference type="OrthoDB" id="62952at2759"/>
<evidence type="ECO:0000313" key="2">
    <source>
        <dbReference type="Proteomes" id="UP001149165"/>
    </source>
</evidence>
<dbReference type="Proteomes" id="UP001149165">
    <property type="component" value="Unassembled WGS sequence"/>
</dbReference>
<evidence type="ECO:0008006" key="3">
    <source>
        <dbReference type="Google" id="ProtNLM"/>
    </source>
</evidence>
<evidence type="ECO:0000313" key="1">
    <source>
        <dbReference type="EMBL" id="KAJ5116329.1"/>
    </source>
</evidence>
<protein>
    <recommendedName>
        <fullName evidence="3">F-box domain-containing protein</fullName>
    </recommendedName>
</protein>
<accession>A0A9W9KSG6</accession>